<dbReference type="PROSITE" id="PS01124">
    <property type="entry name" value="HTH_ARAC_FAMILY_2"/>
    <property type="match status" value="1"/>
</dbReference>
<reference evidence="6 7" key="1">
    <citation type="submission" date="2018-05" db="EMBL/GenBank/DDBJ databases">
        <title>Paenibacillus flagellatus sp. nov., isolated from selenium mineral soil.</title>
        <authorList>
            <person name="Dai X."/>
        </authorList>
    </citation>
    <scope>NUCLEOTIDE SEQUENCE [LARGE SCALE GENOMIC DNA]</scope>
    <source>
        <strain evidence="6 7">DXL2</strain>
    </source>
</reference>
<keyword evidence="4" id="KW-1133">Transmembrane helix</keyword>
<dbReference type="OrthoDB" id="1975037at2"/>
<name>A0A2V5KKY2_9BACL</name>
<dbReference type="Pfam" id="PF17853">
    <property type="entry name" value="GGDEF_2"/>
    <property type="match status" value="1"/>
</dbReference>
<feature type="transmembrane region" description="Helical" evidence="4">
    <location>
        <begin position="17"/>
        <end position="35"/>
    </location>
</feature>
<keyword evidence="4" id="KW-0812">Transmembrane</keyword>
<evidence type="ECO:0000256" key="1">
    <source>
        <dbReference type="ARBA" id="ARBA00023015"/>
    </source>
</evidence>
<dbReference type="EMBL" id="QJVJ01000013">
    <property type="protein sequence ID" value="PYI51367.1"/>
    <property type="molecule type" value="Genomic_DNA"/>
</dbReference>
<dbReference type="GO" id="GO:0043565">
    <property type="term" value="F:sequence-specific DNA binding"/>
    <property type="evidence" value="ECO:0007669"/>
    <property type="project" value="InterPro"/>
</dbReference>
<dbReference type="Gene3D" id="3.30.450.20">
    <property type="entry name" value="PAS domain"/>
    <property type="match status" value="1"/>
</dbReference>
<dbReference type="Gene3D" id="1.10.10.60">
    <property type="entry name" value="Homeodomain-like"/>
    <property type="match status" value="2"/>
</dbReference>
<evidence type="ECO:0000256" key="4">
    <source>
        <dbReference type="SAM" id="Phobius"/>
    </source>
</evidence>
<dbReference type="InterPro" id="IPR041522">
    <property type="entry name" value="CdaR_GGDEF"/>
</dbReference>
<dbReference type="InterPro" id="IPR009057">
    <property type="entry name" value="Homeodomain-like_sf"/>
</dbReference>
<gene>
    <name evidence="6" type="ORF">DLM86_25415</name>
</gene>
<keyword evidence="4" id="KW-0472">Membrane</keyword>
<sequence length="762" mass="86739">MKLFRGLSALLTFKRKLLAVIVVLSIAPIPLFGLFSSYTISRSVEEEVDLNHQMILAQIESHVDAFLQSLGKSSLEIASNPSVESSVRHGISIERHLTESTEMLDALQKYRSLSDIGFDVSVVYNQFDKVYSNRYGYIDLNQFPYREIVRNSPLKYNGFVVVSPNTYANQNEILIVRPIPATSLPGIGMLFLHVNPDKLTAFLKELNIGQKILFIFDERGKVVAGSNASATESDLAASVRLYEYWSRPKEGPRQIRFNDNEYDLSALRSAFTNWTYVTMTPTAELNRKLDNIRHATFGMVALLSGIWVVLAVAGSNRLYVPIQRLLALFSSPASERSDAIQTLDRNMRQMIETNKQLQVRLGEQLPYFREGVFLRLLRGDMSDHEFRQQMERYGFPLQGAWFYVCLVEVDRFGEFQRMYPKKDRSLIAYALSKMIEEISADRYSSITVAPRSGQFALLLGTEQGNGEGDSAVRDLCDEIRDKVSRYFPFTVSVSMSGVKKEYGGLIDGYQEAQSLMGYRLLLGTNVTIARADVPTSVRSSSKPLIESQKAIMHSVAQGDFEQAERRLEELMRIVPKSVPNTETALASFAYLIGELDGFIHELGCELEGFFEADPYRSLYELGSLEDVERWLKETVFRSIRDKLGTLQVGRQKRLLRQVLAYIHDRYDQDLSLQGAADHFGASTGQIGRAFKDELDTNFSQYVIQYRINKAKEWLIHTDMPIKEMAERLRYTTVHNFTRIFAKTVGVPPATYRKNNRDEKPEE</sequence>
<dbReference type="Pfam" id="PF12833">
    <property type="entry name" value="HTH_18"/>
    <property type="match status" value="1"/>
</dbReference>
<accession>A0A2V5KKY2</accession>
<evidence type="ECO:0000259" key="5">
    <source>
        <dbReference type="PROSITE" id="PS01124"/>
    </source>
</evidence>
<keyword evidence="2" id="KW-0238">DNA-binding</keyword>
<evidence type="ECO:0000313" key="6">
    <source>
        <dbReference type="EMBL" id="PYI51367.1"/>
    </source>
</evidence>
<dbReference type="PANTHER" id="PTHR43280:SF2">
    <property type="entry name" value="HTH-TYPE TRANSCRIPTIONAL REGULATOR EXSA"/>
    <property type="match status" value="1"/>
</dbReference>
<dbReference type="RefSeq" id="WP_110842879.1">
    <property type="nucleotide sequence ID" value="NZ_QJVJ01000013.1"/>
</dbReference>
<proteinExistence type="predicted"/>
<dbReference type="PROSITE" id="PS00041">
    <property type="entry name" value="HTH_ARAC_FAMILY_1"/>
    <property type="match status" value="1"/>
</dbReference>
<comment type="caution">
    <text evidence="6">The sequence shown here is derived from an EMBL/GenBank/DDBJ whole genome shotgun (WGS) entry which is preliminary data.</text>
</comment>
<keyword evidence="3" id="KW-0804">Transcription</keyword>
<feature type="domain" description="HTH araC/xylS-type" evidence="5">
    <location>
        <begin position="656"/>
        <end position="754"/>
    </location>
</feature>
<dbReference type="SUPFAM" id="SSF46689">
    <property type="entry name" value="Homeodomain-like"/>
    <property type="match status" value="2"/>
</dbReference>
<dbReference type="SMART" id="SM00342">
    <property type="entry name" value="HTH_ARAC"/>
    <property type="match status" value="1"/>
</dbReference>
<dbReference type="Proteomes" id="UP000247476">
    <property type="component" value="Unassembled WGS sequence"/>
</dbReference>
<protein>
    <recommendedName>
        <fullName evidence="5">HTH araC/xylS-type domain-containing protein</fullName>
    </recommendedName>
</protein>
<dbReference type="InterPro" id="IPR018060">
    <property type="entry name" value="HTH_AraC"/>
</dbReference>
<keyword evidence="7" id="KW-1185">Reference proteome</keyword>
<dbReference type="AlphaFoldDB" id="A0A2V5KKY2"/>
<dbReference type="InterPro" id="IPR018062">
    <property type="entry name" value="HTH_AraC-typ_CS"/>
</dbReference>
<evidence type="ECO:0000256" key="2">
    <source>
        <dbReference type="ARBA" id="ARBA00023125"/>
    </source>
</evidence>
<dbReference type="GO" id="GO:0003700">
    <property type="term" value="F:DNA-binding transcription factor activity"/>
    <property type="evidence" value="ECO:0007669"/>
    <property type="project" value="InterPro"/>
</dbReference>
<evidence type="ECO:0000256" key="3">
    <source>
        <dbReference type="ARBA" id="ARBA00023163"/>
    </source>
</evidence>
<dbReference type="PANTHER" id="PTHR43280">
    <property type="entry name" value="ARAC-FAMILY TRANSCRIPTIONAL REGULATOR"/>
    <property type="match status" value="1"/>
</dbReference>
<keyword evidence="1" id="KW-0805">Transcription regulation</keyword>
<evidence type="ECO:0000313" key="7">
    <source>
        <dbReference type="Proteomes" id="UP000247476"/>
    </source>
</evidence>
<organism evidence="6 7">
    <name type="scientific">Paenibacillus flagellatus</name>
    <dbReference type="NCBI Taxonomy" id="2211139"/>
    <lineage>
        <taxon>Bacteria</taxon>
        <taxon>Bacillati</taxon>
        <taxon>Bacillota</taxon>
        <taxon>Bacilli</taxon>
        <taxon>Bacillales</taxon>
        <taxon>Paenibacillaceae</taxon>
        <taxon>Paenibacillus</taxon>
    </lineage>
</organism>